<accession>A8ZTT4</accession>
<protein>
    <submittedName>
        <fullName evidence="8">4Fe-4S ferredoxin iron-sulfur binding domain protein</fullName>
    </submittedName>
</protein>
<dbReference type="Gene3D" id="3.30.70.20">
    <property type="match status" value="2"/>
</dbReference>
<dbReference type="Proteomes" id="UP000008561">
    <property type="component" value="Chromosome"/>
</dbReference>
<dbReference type="SUPFAM" id="SSF54862">
    <property type="entry name" value="4Fe-4S ferredoxins"/>
    <property type="match status" value="1"/>
</dbReference>
<feature type="domain" description="4Fe-4S ferredoxin-type" evidence="7">
    <location>
        <begin position="313"/>
        <end position="342"/>
    </location>
</feature>
<dbReference type="RefSeq" id="WP_012175479.1">
    <property type="nucleotide sequence ID" value="NC_009943.1"/>
</dbReference>
<dbReference type="Pfam" id="PF14697">
    <property type="entry name" value="Fer4_21"/>
    <property type="match status" value="1"/>
</dbReference>
<dbReference type="eggNOG" id="COG1145">
    <property type="taxonomic scope" value="Bacteria"/>
</dbReference>
<gene>
    <name evidence="8" type="ordered locus">Dole_2063</name>
</gene>
<evidence type="ECO:0000256" key="4">
    <source>
        <dbReference type="ARBA" id="ARBA00022982"/>
    </source>
</evidence>
<keyword evidence="3" id="KW-0479">Metal-binding</keyword>
<dbReference type="InterPro" id="IPR050294">
    <property type="entry name" value="RnfB_subfamily"/>
</dbReference>
<evidence type="ECO:0000256" key="3">
    <source>
        <dbReference type="ARBA" id="ARBA00022723"/>
    </source>
</evidence>
<dbReference type="STRING" id="96561.Dole_2063"/>
<keyword evidence="1" id="KW-0813">Transport</keyword>
<evidence type="ECO:0000313" key="8">
    <source>
        <dbReference type="EMBL" id="ABW67867.1"/>
    </source>
</evidence>
<keyword evidence="4" id="KW-0249">Electron transport</keyword>
<dbReference type="GO" id="GO:0051539">
    <property type="term" value="F:4 iron, 4 sulfur cluster binding"/>
    <property type="evidence" value="ECO:0007669"/>
    <property type="project" value="UniProtKB-KW"/>
</dbReference>
<evidence type="ECO:0000259" key="7">
    <source>
        <dbReference type="PROSITE" id="PS51379"/>
    </source>
</evidence>
<dbReference type="EMBL" id="CP000859">
    <property type="protein sequence ID" value="ABW67867.1"/>
    <property type="molecule type" value="Genomic_DNA"/>
</dbReference>
<dbReference type="KEGG" id="dol:Dole_2063"/>
<name>A8ZTT4_DESOH</name>
<evidence type="ECO:0000256" key="1">
    <source>
        <dbReference type="ARBA" id="ARBA00022448"/>
    </source>
</evidence>
<sequence length="385" mass="42613">MSDKEAVEQKFKKAAGLISSAGMIPFAVTDTLLEIVRFYLDEADADFINAAFDGAKSLSIDQLKEKTGLSEEEITARTDSLAKKGILFNQPNSRGVMVYRLLPLILVGAFEYTFMNKLPEGKEREPLEKIAKLYHTLLQELRDNMQRGYDNLLPIFEQQPPVDRTVPTFTTETGNTIQINRAIGAEDTVLPAQTVEEIINKFDDIAVGHCFCRNYNKVLGHDCEIHAPAEVCFTFGKSARHTVAQGFARLVSKEEALAIMKQAEEAGLVHKAFHNGSNISKEENSICNCCKDCCDTFTLWRNGATPMINSTNYLSVIDEDTCTGCGICVERCPVDAIVLGSEGTAVREEKYCIGCGICARFCPEGAISLQEGMRRVYVPPPRLRA</sequence>
<reference evidence="8 9" key="1">
    <citation type="submission" date="2007-10" db="EMBL/GenBank/DDBJ databases">
        <title>Complete sequence of Desulfococcus oleovorans Hxd3.</title>
        <authorList>
            <consortium name="US DOE Joint Genome Institute"/>
            <person name="Copeland A."/>
            <person name="Lucas S."/>
            <person name="Lapidus A."/>
            <person name="Barry K."/>
            <person name="Glavina del Rio T."/>
            <person name="Dalin E."/>
            <person name="Tice H."/>
            <person name="Pitluck S."/>
            <person name="Kiss H."/>
            <person name="Brettin T."/>
            <person name="Bruce D."/>
            <person name="Detter J.C."/>
            <person name="Han C."/>
            <person name="Schmutz J."/>
            <person name="Larimer F."/>
            <person name="Land M."/>
            <person name="Hauser L."/>
            <person name="Kyrpides N."/>
            <person name="Kim E."/>
            <person name="Wawrik B."/>
            <person name="Richardson P."/>
        </authorList>
    </citation>
    <scope>NUCLEOTIDE SEQUENCE [LARGE SCALE GENOMIC DNA]</scope>
    <source>
        <strain evidence="9">DSM 6200 / JCM 39069 / Hxd3</strain>
    </source>
</reference>
<evidence type="ECO:0000313" key="9">
    <source>
        <dbReference type="Proteomes" id="UP000008561"/>
    </source>
</evidence>
<keyword evidence="6" id="KW-0411">Iron-sulfur</keyword>
<organism evidence="8 9">
    <name type="scientific">Desulfosudis oleivorans (strain DSM 6200 / JCM 39069 / Hxd3)</name>
    <name type="common">Desulfococcus oleovorans</name>
    <dbReference type="NCBI Taxonomy" id="96561"/>
    <lineage>
        <taxon>Bacteria</taxon>
        <taxon>Pseudomonadati</taxon>
        <taxon>Thermodesulfobacteriota</taxon>
        <taxon>Desulfobacteria</taxon>
        <taxon>Desulfobacterales</taxon>
        <taxon>Desulfosudaceae</taxon>
        <taxon>Desulfosudis</taxon>
    </lineage>
</organism>
<feature type="domain" description="4Fe-4S ferredoxin-type" evidence="7">
    <location>
        <begin position="343"/>
        <end position="372"/>
    </location>
</feature>
<dbReference type="InterPro" id="IPR017896">
    <property type="entry name" value="4Fe4S_Fe-S-bd"/>
</dbReference>
<keyword evidence="5" id="KW-0408">Iron</keyword>
<dbReference type="PROSITE" id="PS51379">
    <property type="entry name" value="4FE4S_FER_2"/>
    <property type="match status" value="2"/>
</dbReference>
<dbReference type="HOGENOM" id="CLU_043380_0_0_7"/>
<dbReference type="OrthoDB" id="5488678at2"/>
<dbReference type="AlphaFoldDB" id="A8ZTT4"/>
<evidence type="ECO:0000256" key="6">
    <source>
        <dbReference type="ARBA" id="ARBA00023014"/>
    </source>
</evidence>
<dbReference type="PROSITE" id="PS00198">
    <property type="entry name" value="4FE4S_FER_1"/>
    <property type="match status" value="2"/>
</dbReference>
<dbReference type="PANTHER" id="PTHR42859:SF10">
    <property type="entry name" value="DIMETHYLSULFOXIDE REDUCTASE CHAIN B"/>
    <property type="match status" value="1"/>
</dbReference>
<proteinExistence type="predicted"/>
<dbReference type="PANTHER" id="PTHR42859">
    <property type="entry name" value="OXIDOREDUCTASE"/>
    <property type="match status" value="1"/>
</dbReference>
<evidence type="ECO:0000256" key="5">
    <source>
        <dbReference type="ARBA" id="ARBA00023004"/>
    </source>
</evidence>
<dbReference type="GO" id="GO:0046872">
    <property type="term" value="F:metal ion binding"/>
    <property type="evidence" value="ECO:0007669"/>
    <property type="project" value="UniProtKB-KW"/>
</dbReference>
<evidence type="ECO:0000256" key="2">
    <source>
        <dbReference type="ARBA" id="ARBA00022485"/>
    </source>
</evidence>
<dbReference type="InterPro" id="IPR017900">
    <property type="entry name" value="4Fe4S_Fe_S_CS"/>
</dbReference>
<keyword evidence="2" id="KW-0004">4Fe-4S</keyword>
<keyword evidence="9" id="KW-1185">Reference proteome</keyword>